<evidence type="ECO:0000259" key="4">
    <source>
        <dbReference type="PROSITE" id="PS51898"/>
    </source>
</evidence>
<evidence type="ECO:0000313" key="5">
    <source>
        <dbReference type="EMBL" id="AUQ98075.1"/>
    </source>
</evidence>
<dbReference type="RefSeq" id="WP_102883059.1">
    <property type="nucleotide sequence ID" value="NZ_CP010725.1"/>
</dbReference>
<dbReference type="Pfam" id="PF00589">
    <property type="entry name" value="Phage_integrase"/>
    <property type="match status" value="1"/>
</dbReference>
<keyword evidence="3" id="KW-0233">DNA recombination</keyword>
<dbReference type="Proteomes" id="UP000236447">
    <property type="component" value="Chromosome"/>
</dbReference>
<evidence type="ECO:0000313" key="6">
    <source>
        <dbReference type="Proteomes" id="UP000236447"/>
    </source>
</evidence>
<dbReference type="InterPro" id="IPR002104">
    <property type="entry name" value="Integrase_catalytic"/>
</dbReference>
<dbReference type="Gene3D" id="1.10.150.130">
    <property type="match status" value="1"/>
</dbReference>
<name>A0A2I7K667_9RHOB</name>
<dbReference type="GO" id="GO:0015074">
    <property type="term" value="P:DNA integration"/>
    <property type="evidence" value="ECO:0007669"/>
    <property type="project" value="UniProtKB-KW"/>
</dbReference>
<sequence length="320" mass="36576">MASIRKLKSGYRAEVARNGVRKSKVFPTKQEAKDWAARTEFEILNHDKVAAKLTLGELFERYAREVSPSKRGHRWEVIRLEKIGRDEIAKIRLEDLSAKDFAKWRDQRLKEVAPASVIREMQLMSSVLTVARREWELIAANPLSDVRKPTKPQPRDRLPTANEIEAMQLSAGEDLTKATARAFHAFRFALESAMRAGEIAGLEWDRVDLDRRVALLTHTKNGRPREVPLSTKAVELLRALPELNPVFGLSSRQLDVLFRKLRDRADVTGLTFHDSRHAAITTLSRKLDVLALARMVGHTDLRQLRVYYNESAEELAKRLD</sequence>
<keyword evidence="1" id="KW-0229">DNA integration</keyword>
<accession>A0A2I7K667</accession>
<dbReference type="InterPro" id="IPR010998">
    <property type="entry name" value="Integrase_recombinase_N"/>
</dbReference>
<dbReference type="EMBL" id="CP010725">
    <property type="protein sequence ID" value="AUQ98075.1"/>
    <property type="molecule type" value="Genomic_DNA"/>
</dbReference>
<dbReference type="GO" id="GO:0006310">
    <property type="term" value="P:DNA recombination"/>
    <property type="evidence" value="ECO:0007669"/>
    <property type="project" value="UniProtKB-KW"/>
</dbReference>
<reference evidence="5 6" key="2">
    <citation type="journal article" date="2017" name="Genome Biol. Evol.">
        <title>Trajectories and Drivers of Genome Evolution in Surface-Associated Marine Phaeobacter.</title>
        <authorList>
            <person name="Freese H.M."/>
            <person name="Sikorski J."/>
            <person name="Bunk B."/>
            <person name="Scheuner C."/>
            <person name="Meier-Kolthoff J.P."/>
            <person name="Sproer C."/>
            <person name="Gram L."/>
            <person name="Overmann J."/>
        </authorList>
    </citation>
    <scope>NUCLEOTIDE SEQUENCE [LARGE SCALE GENOMIC DNA]</scope>
    <source>
        <strain evidence="5 6">P88</strain>
    </source>
</reference>
<proteinExistence type="predicted"/>
<dbReference type="GO" id="GO:0003677">
    <property type="term" value="F:DNA binding"/>
    <property type="evidence" value="ECO:0007669"/>
    <property type="project" value="UniProtKB-KW"/>
</dbReference>
<dbReference type="Gene3D" id="1.10.443.10">
    <property type="entry name" value="Intergrase catalytic core"/>
    <property type="match status" value="1"/>
</dbReference>
<gene>
    <name evidence="5" type="ORF">PhaeoP88_00679</name>
</gene>
<feature type="domain" description="Tyr recombinase" evidence="4">
    <location>
        <begin position="157"/>
        <end position="320"/>
    </location>
</feature>
<dbReference type="PANTHER" id="PTHR30349:SF94">
    <property type="entry name" value="INTEGRASE_RECOMBINASE HI_1414-RELATED"/>
    <property type="match status" value="1"/>
</dbReference>
<evidence type="ECO:0000256" key="2">
    <source>
        <dbReference type="ARBA" id="ARBA00023125"/>
    </source>
</evidence>
<dbReference type="InterPro" id="IPR050090">
    <property type="entry name" value="Tyrosine_recombinase_XerCD"/>
</dbReference>
<evidence type="ECO:0000256" key="3">
    <source>
        <dbReference type="ARBA" id="ARBA00023172"/>
    </source>
</evidence>
<dbReference type="InterPro" id="IPR011010">
    <property type="entry name" value="DNA_brk_join_enz"/>
</dbReference>
<keyword evidence="2" id="KW-0238">DNA-binding</keyword>
<dbReference type="AlphaFoldDB" id="A0A2I7K667"/>
<protein>
    <submittedName>
        <fullName evidence="5">Putative phage integrase protein</fullName>
    </submittedName>
</protein>
<dbReference type="SUPFAM" id="SSF56349">
    <property type="entry name" value="DNA breaking-rejoining enzymes"/>
    <property type="match status" value="1"/>
</dbReference>
<organism evidence="5 6">
    <name type="scientific">Phaeobacter inhibens</name>
    <dbReference type="NCBI Taxonomy" id="221822"/>
    <lineage>
        <taxon>Bacteria</taxon>
        <taxon>Pseudomonadati</taxon>
        <taxon>Pseudomonadota</taxon>
        <taxon>Alphaproteobacteria</taxon>
        <taxon>Rhodobacterales</taxon>
        <taxon>Roseobacteraceae</taxon>
        <taxon>Phaeobacter</taxon>
    </lineage>
</organism>
<dbReference type="CDD" id="cd00796">
    <property type="entry name" value="INT_Rci_Hp1_C"/>
    <property type="match status" value="1"/>
</dbReference>
<dbReference type="PROSITE" id="PS51898">
    <property type="entry name" value="TYR_RECOMBINASE"/>
    <property type="match status" value="1"/>
</dbReference>
<dbReference type="InterPro" id="IPR013762">
    <property type="entry name" value="Integrase-like_cat_sf"/>
</dbReference>
<dbReference type="PANTHER" id="PTHR30349">
    <property type="entry name" value="PHAGE INTEGRASE-RELATED"/>
    <property type="match status" value="1"/>
</dbReference>
<evidence type="ECO:0000256" key="1">
    <source>
        <dbReference type="ARBA" id="ARBA00022908"/>
    </source>
</evidence>
<reference evidence="5 6" key="1">
    <citation type="journal article" date="2017" name="Front. Microbiol.">
        <title>Phaeobacter piscinae sp. nov., a species of the Roseobacter group and potential aquaculture probiont.</title>
        <authorList>
            <person name="Sonnenschein E.C."/>
            <person name="Phippen C.B.W."/>
            <person name="Nielsen K.F."/>
            <person name="Mateiu R.V."/>
            <person name="Melchiorsen J."/>
            <person name="Gram L."/>
            <person name="Overmann J."/>
            <person name="Freese H.M."/>
        </authorList>
    </citation>
    <scope>NUCLEOTIDE SEQUENCE [LARGE SCALE GENOMIC DNA]</scope>
    <source>
        <strain evidence="5 6">P88</strain>
    </source>
</reference>